<protein>
    <recommendedName>
        <fullName evidence="4">Histone RNA hairpin-binding protein RNA-binding domain-containing protein</fullName>
    </recommendedName>
</protein>
<dbReference type="GO" id="GO:0006398">
    <property type="term" value="P:mRNA 3'-end processing by stem-loop binding and cleavage"/>
    <property type="evidence" value="ECO:0007669"/>
    <property type="project" value="TreeGrafter"/>
</dbReference>
<dbReference type="Pfam" id="PF15247">
    <property type="entry name" value="SLBP_RNA_bind"/>
    <property type="match status" value="1"/>
</dbReference>
<comment type="caution">
    <text evidence="5">The sequence shown here is derived from an EMBL/GenBank/DDBJ whole genome shotgun (WGS) entry which is preliminary data.</text>
</comment>
<evidence type="ECO:0000256" key="2">
    <source>
        <dbReference type="ARBA" id="ARBA00022884"/>
    </source>
</evidence>
<dbReference type="OrthoDB" id="265795at2759"/>
<sequence>MSACVIGITPTSENEPQQQNGRRATKEKMKLETKDKTSRKKKQKRHNSEHDTESVSSGGSGKPKKELEIEMDPSVLQRRQKQIDFGKNTVGYQNYLSKVSISDRAKEDPKTPDKYSKYSRRSWDMLIKIWRKKLHEYDVDGKSSKADHYSDIESEG</sequence>
<dbReference type="GO" id="GO:0071204">
    <property type="term" value="C:histone pre-mRNA 3'end processing complex"/>
    <property type="evidence" value="ECO:0007669"/>
    <property type="project" value="TreeGrafter"/>
</dbReference>
<dbReference type="Proteomes" id="UP000663880">
    <property type="component" value="Unassembled WGS sequence"/>
</dbReference>
<proteinExistence type="inferred from homology"/>
<accession>A0A821X121</accession>
<dbReference type="InterPro" id="IPR026502">
    <property type="entry name" value="SLBP1/SLBP2"/>
</dbReference>
<dbReference type="GO" id="GO:0071207">
    <property type="term" value="F:histone pre-mRNA stem-loop binding"/>
    <property type="evidence" value="ECO:0007669"/>
    <property type="project" value="TreeGrafter"/>
</dbReference>
<dbReference type="Gene3D" id="1.10.8.1120">
    <property type="entry name" value="Histone RNA hairpin-binding protein RNA-binding domain"/>
    <property type="match status" value="1"/>
</dbReference>
<name>A0A821X121_9NEOP</name>
<evidence type="ECO:0000259" key="4">
    <source>
        <dbReference type="Pfam" id="PF15247"/>
    </source>
</evidence>
<feature type="compositionally biased region" description="Polar residues" evidence="3">
    <location>
        <begin position="90"/>
        <end position="100"/>
    </location>
</feature>
<dbReference type="AlphaFoldDB" id="A0A821X121"/>
<dbReference type="PANTHER" id="PTHR17408:SF0">
    <property type="entry name" value="HISTONE RNA HAIRPIN-BINDING PROTEIN"/>
    <property type="match status" value="1"/>
</dbReference>
<organism evidence="5 6">
    <name type="scientific">Pieris macdunnoughi</name>
    <dbReference type="NCBI Taxonomy" id="345717"/>
    <lineage>
        <taxon>Eukaryota</taxon>
        <taxon>Metazoa</taxon>
        <taxon>Ecdysozoa</taxon>
        <taxon>Arthropoda</taxon>
        <taxon>Hexapoda</taxon>
        <taxon>Insecta</taxon>
        <taxon>Pterygota</taxon>
        <taxon>Neoptera</taxon>
        <taxon>Endopterygota</taxon>
        <taxon>Lepidoptera</taxon>
        <taxon>Glossata</taxon>
        <taxon>Ditrysia</taxon>
        <taxon>Papilionoidea</taxon>
        <taxon>Pieridae</taxon>
        <taxon>Pierinae</taxon>
        <taxon>Pieris</taxon>
    </lineage>
</organism>
<dbReference type="InterPro" id="IPR038294">
    <property type="entry name" value="SLBP_RNA_bind_sf"/>
</dbReference>
<dbReference type="FunFam" id="1.10.8.1120:FF:000001">
    <property type="entry name" value="Histone RNA hairpin-binding protein-like"/>
    <property type="match status" value="1"/>
</dbReference>
<keyword evidence="2" id="KW-0694">RNA-binding</keyword>
<dbReference type="EMBL" id="CAJOBZ010000063">
    <property type="protein sequence ID" value="CAF4934290.1"/>
    <property type="molecule type" value="Genomic_DNA"/>
</dbReference>
<evidence type="ECO:0000256" key="1">
    <source>
        <dbReference type="ARBA" id="ARBA00006151"/>
    </source>
</evidence>
<feature type="region of interest" description="Disordered" evidence="3">
    <location>
        <begin position="1"/>
        <end position="117"/>
    </location>
</feature>
<evidence type="ECO:0000256" key="3">
    <source>
        <dbReference type="SAM" id="MobiDB-lite"/>
    </source>
</evidence>
<dbReference type="GO" id="GO:0007076">
    <property type="term" value="P:mitotic chromosome condensation"/>
    <property type="evidence" value="ECO:0007669"/>
    <property type="project" value="UniProtKB-ARBA"/>
</dbReference>
<dbReference type="InterPro" id="IPR029344">
    <property type="entry name" value="SLBP_RNA_bind"/>
</dbReference>
<dbReference type="GO" id="GO:0005737">
    <property type="term" value="C:cytoplasm"/>
    <property type="evidence" value="ECO:0007669"/>
    <property type="project" value="TreeGrafter"/>
</dbReference>
<dbReference type="PANTHER" id="PTHR17408">
    <property type="entry name" value="HISTONE RNA HAIRPIN-BINDING PROTEIN"/>
    <property type="match status" value="1"/>
</dbReference>
<reference evidence="5" key="1">
    <citation type="submission" date="2021-02" db="EMBL/GenBank/DDBJ databases">
        <authorList>
            <person name="Steward A R."/>
        </authorList>
    </citation>
    <scope>NUCLEOTIDE SEQUENCE</scope>
</reference>
<feature type="compositionally biased region" description="Polar residues" evidence="3">
    <location>
        <begin position="9"/>
        <end position="22"/>
    </location>
</feature>
<feature type="compositionally biased region" description="Basic and acidic residues" evidence="3">
    <location>
        <begin position="101"/>
        <end position="116"/>
    </location>
</feature>
<comment type="similarity">
    <text evidence="1">Belongs to the SLBP family.</text>
</comment>
<gene>
    <name evidence="5" type="ORF">PMACD_LOCUS14128</name>
</gene>
<feature type="compositionally biased region" description="Basic and acidic residues" evidence="3">
    <location>
        <begin position="24"/>
        <end position="36"/>
    </location>
</feature>
<evidence type="ECO:0000313" key="6">
    <source>
        <dbReference type="Proteomes" id="UP000663880"/>
    </source>
</evidence>
<evidence type="ECO:0000313" key="5">
    <source>
        <dbReference type="EMBL" id="CAF4934290.1"/>
    </source>
</evidence>
<dbReference type="GO" id="GO:0003729">
    <property type="term" value="F:mRNA binding"/>
    <property type="evidence" value="ECO:0007669"/>
    <property type="project" value="InterPro"/>
</dbReference>
<feature type="domain" description="Histone RNA hairpin-binding protein RNA-binding" evidence="4">
    <location>
        <begin position="72"/>
        <end position="138"/>
    </location>
</feature>
<dbReference type="GO" id="GO:0051028">
    <property type="term" value="P:mRNA transport"/>
    <property type="evidence" value="ECO:0007669"/>
    <property type="project" value="TreeGrafter"/>
</dbReference>
<keyword evidence="6" id="KW-1185">Reference proteome</keyword>